<organism evidence="1 2">
    <name type="scientific">Duffyella gerundensis</name>
    <dbReference type="NCBI Taxonomy" id="1619313"/>
    <lineage>
        <taxon>Bacteria</taxon>
        <taxon>Pseudomonadati</taxon>
        <taxon>Pseudomonadota</taxon>
        <taxon>Gammaproteobacteria</taxon>
        <taxon>Enterobacterales</taxon>
        <taxon>Erwiniaceae</taxon>
        <taxon>Duffyella</taxon>
    </lineage>
</organism>
<evidence type="ECO:0000313" key="2">
    <source>
        <dbReference type="Proteomes" id="UP000059419"/>
    </source>
</evidence>
<sequence>MLTIKQVDAIRPKDKPYRLLDSNGLHLWQVSGKKAWQSGYKIGGKKKVFSQCREDRLQSNPHKVALPWQAIQLSAQRNTIPFPVNASISGAPEIS</sequence>
<dbReference type="AlphaFoldDB" id="A0A0U5L7Y4"/>
<evidence type="ECO:0000313" key="1">
    <source>
        <dbReference type="EMBL" id="CUU24803.1"/>
    </source>
</evidence>
<dbReference type="EMBL" id="LN907827">
    <property type="protein sequence ID" value="CUU24803.1"/>
    <property type="molecule type" value="Genomic_DNA"/>
</dbReference>
<dbReference type="RefSeq" id="WP_371317189.1">
    <property type="nucleotide sequence ID" value="NZ_JACSXG010000008.1"/>
</dbReference>
<protein>
    <recommendedName>
        <fullName evidence="3">Integrase DNA-binding domain-containing protein</fullName>
    </recommendedName>
</protein>
<evidence type="ECO:0008006" key="3">
    <source>
        <dbReference type="Google" id="ProtNLM"/>
    </source>
</evidence>
<proteinExistence type="predicted"/>
<name>A0A0U5L7Y4_9GAMM</name>
<keyword evidence="2" id="KW-1185">Reference proteome</keyword>
<reference evidence="2" key="1">
    <citation type="submission" date="2015-11" db="EMBL/GenBank/DDBJ databases">
        <authorList>
            <person name="Blom J."/>
        </authorList>
    </citation>
    <scope>NUCLEOTIDE SEQUENCE [LARGE SCALE GENOMIC DNA]</scope>
</reference>
<dbReference type="Proteomes" id="UP000059419">
    <property type="component" value="Chromosome 1"/>
</dbReference>
<dbReference type="Gene3D" id="3.30.160.390">
    <property type="entry name" value="Integrase, DNA-binding domain"/>
    <property type="match status" value="1"/>
</dbReference>
<accession>A0A0U5L7Y4</accession>
<dbReference type="InterPro" id="IPR038488">
    <property type="entry name" value="Integrase_DNA-bd_sf"/>
</dbReference>
<dbReference type="PATRIC" id="fig|1619313.3.peg.2672"/>
<dbReference type="KEGG" id="ege:EM595_2572"/>
<gene>
    <name evidence="1" type="ORF">EM595_2572</name>
</gene>